<protein>
    <submittedName>
        <fullName evidence="3">Uncharacterized protein</fullName>
    </submittedName>
</protein>
<keyword evidence="4" id="KW-1185">Reference proteome</keyword>
<accession>A0A8J1TCU0</accession>
<evidence type="ECO:0000313" key="3">
    <source>
        <dbReference type="EMBL" id="CAH1798834.1"/>
    </source>
</evidence>
<dbReference type="Proteomes" id="UP000749559">
    <property type="component" value="Unassembled WGS sequence"/>
</dbReference>
<name>A0A8J1TCU0_OWEFU</name>
<dbReference type="EMBL" id="CAIIXF020000011">
    <property type="protein sequence ID" value="CAH1798834.1"/>
    <property type="molecule type" value="Genomic_DNA"/>
</dbReference>
<gene>
    <name evidence="3" type="ORF">OFUS_LOCUS22919</name>
</gene>
<reference evidence="3" key="1">
    <citation type="submission" date="2022-03" db="EMBL/GenBank/DDBJ databases">
        <authorList>
            <person name="Martin C."/>
        </authorList>
    </citation>
    <scope>NUCLEOTIDE SEQUENCE</scope>
</reference>
<evidence type="ECO:0000313" key="4">
    <source>
        <dbReference type="Proteomes" id="UP000749559"/>
    </source>
</evidence>
<evidence type="ECO:0000256" key="2">
    <source>
        <dbReference type="SAM" id="MobiDB-lite"/>
    </source>
</evidence>
<feature type="non-terminal residue" evidence="3">
    <location>
        <position position="1"/>
    </location>
</feature>
<comment type="caution">
    <text evidence="3">The sequence shown here is derived from an EMBL/GenBank/DDBJ whole genome shotgun (WGS) entry which is preliminary data.</text>
</comment>
<sequence>MTISGNIGKSPLSSPSHKGIKKLQVGGAKIESGSGKLPVGVKSVNQDVAPSPKVVQKEELEGFAVQVAALDRAKQMSDRRAEKLANVVRRLKERKFNMHSANTKLTEQCTKVKGDMSDVQEELIKSKEVIAQEKKKAEHLEDTLLAEKYEHQLELKEIWRLVHREVELEYLSDSQSPPLGQSTESLKEQVTRDIKVLQSHLAQSKATLRSLKSRGVFILPGLK</sequence>
<dbReference type="OrthoDB" id="10062605at2759"/>
<feature type="region of interest" description="Disordered" evidence="2">
    <location>
        <begin position="1"/>
        <end position="33"/>
    </location>
</feature>
<feature type="compositionally biased region" description="Polar residues" evidence="2">
    <location>
        <begin position="1"/>
        <end position="16"/>
    </location>
</feature>
<keyword evidence="1" id="KW-0175">Coiled coil</keyword>
<feature type="coiled-coil region" evidence="1">
    <location>
        <begin position="116"/>
        <end position="143"/>
    </location>
</feature>
<dbReference type="AlphaFoldDB" id="A0A8J1TCU0"/>
<organism evidence="3 4">
    <name type="scientific">Owenia fusiformis</name>
    <name type="common">Polychaete worm</name>
    <dbReference type="NCBI Taxonomy" id="6347"/>
    <lineage>
        <taxon>Eukaryota</taxon>
        <taxon>Metazoa</taxon>
        <taxon>Spiralia</taxon>
        <taxon>Lophotrochozoa</taxon>
        <taxon>Annelida</taxon>
        <taxon>Polychaeta</taxon>
        <taxon>Sedentaria</taxon>
        <taxon>Canalipalpata</taxon>
        <taxon>Sabellida</taxon>
        <taxon>Oweniida</taxon>
        <taxon>Oweniidae</taxon>
        <taxon>Owenia</taxon>
    </lineage>
</organism>
<proteinExistence type="predicted"/>
<evidence type="ECO:0000256" key="1">
    <source>
        <dbReference type="SAM" id="Coils"/>
    </source>
</evidence>